<comment type="caution">
    <text evidence="7 8">Lacks conserved residue(s) required for the propagation of feature annotation.</text>
</comment>
<reference evidence="10 11" key="1">
    <citation type="journal article" date="2016" name="Nat. Commun.">
        <title>Thousands of microbial genomes shed light on interconnected biogeochemical processes in an aquifer system.</title>
        <authorList>
            <person name="Anantharaman K."/>
            <person name="Brown C.T."/>
            <person name="Hug L.A."/>
            <person name="Sharon I."/>
            <person name="Castelle C.J."/>
            <person name="Probst A.J."/>
            <person name="Thomas B.C."/>
            <person name="Singh A."/>
            <person name="Wilkins M.J."/>
            <person name="Karaoz U."/>
            <person name="Brodie E.L."/>
            <person name="Williams K.H."/>
            <person name="Hubbard S.S."/>
            <person name="Banfield J.F."/>
        </authorList>
    </citation>
    <scope>NUCLEOTIDE SEQUENCE [LARGE SCALE GENOMIC DNA]</scope>
</reference>
<comment type="similarity">
    <text evidence="7">Belongs to the class I-like SAM-binding methyltransferase superfamily. rRNA adenine N(6)-methyltransferase family. RsmA subfamily.</text>
</comment>
<dbReference type="Proteomes" id="UP000177346">
    <property type="component" value="Unassembled WGS sequence"/>
</dbReference>
<feature type="binding site" evidence="7 8">
    <location>
        <position position="22"/>
    </location>
    <ligand>
        <name>S-adenosyl-L-methionine</name>
        <dbReference type="ChEBI" id="CHEBI:59789"/>
    </ligand>
</feature>
<dbReference type="SUPFAM" id="SSF53335">
    <property type="entry name" value="S-adenosyl-L-methionine-dependent methyltransferases"/>
    <property type="match status" value="1"/>
</dbReference>
<keyword evidence="5 7" id="KW-0949">S-adenosyl-L-methionine</keyword>
<evidence type="ECO:0000313" key="10">
    <source>
        <dbReference type="EMBL" id="OGF87517.1"/>
    </source>
</evidence>
<evidence type="ECO:0000256" key="3">
    <source>
        <dbReference type="ARBA" id="ARBA00022603"/>
    </source>
</evidence>
<dbReference type="GO" id="GO:0052908">
    <property type="term" value="F:16S rRNA (adenine(1518)-N(6)/adenine(1519)-N(6))-dimethyltransferase activity"/>
    <property type="evidence" value="ECO:0007669"/>
    <property type="project" value="UniProtKB-EC"/>
</dbReference>
<name>A0A1F5XI25_9BACT</name>
<feature type="binding site" evidence="7 8">
    <location>
        <position position="47"/>
    </location>
    <ligand>
        <name>S-adenosyl-L-methionine</name>
        <dbReference type="ChEBI" id="CHEBI:59789"/>
    </ligand>
</feature>
<evidence type="ECO:0000259" key="9">
    <source>
        <dbReference type="SMART" id="SM00650"/>
    </source>
</evidence>
<feature type="binding site" evidence="7 8">
    <location>
        <position position="68"/>
    </location>
    <ligand>
        <name>S-adenosyl-L-methionine</name>
        <dbReference type="ChEBI" id="CHEBI:59789"/>
    </ligand>
</feature>
<keyword evidence="6 7" id="KW-0694">RNA-binding</keyword>
<dbReference type="InterPro" id="IPR029063">
    <property type="entry name" value="SAM-dependent_MTases_sf"/>
</dbReference>
<dbReference type="Pfam" id="PF00398">
    <property type="entry name" value="RrnaAD"/>
    <property type="match status" value="1"/>
</dbReference>
<comment type="catalytic activity">
    <reaction evidence="7">
        <text>adenosine(1518)/adenosine(1519) in 16S rRNA + 4 S-adenosyl-L-methionine = N(6)-dimethyladenosine(1518)/N(6)-dimethyladenosine(1519) in 16S rRNA + 4 S-adenosyl-L-homocysteine + 4 H(+)</text>
        <dbReference type="Rhea" id="RHEA:19609"/>
        <dbReference type="Rhea" id="RHEA-COMP:10232"/>
        <dbReference type="Rhea" id="RHEA-COMP:10233"/>
        <dbReference type="ChEBI" id="CHEBI:15378"/>
        <dbReference type="ChEBI" id="CHEBI:57856"/>
        <dbReference type="ChEBI" id="CHEBI:59789"/>
        <dbReference type="ChEBI" id="CHEBI:74411"/>
        <dbReference type="ChEBI" id="CHEBI:74493"/>
        <dbReference type="EC" id="2.1.1.182"/>
    </reaction>
</comment>
<feature type="binding site" evidence="7 8">
    <location>
        <position position="116"/>
    </location>
    <ligand>
        <name>S-adenosyl-L-methionine</name>
        <dbReference type="ChEBI" id="CHEBI:59789"/>
    </ligand>
</feature>
<dbReference type="Gene3D" id="1.10.8.100">
    <property type="entry name" value="Ribosomal RNA adenine dimethylase-like, domain 2"/>
    <property type="match status" value="1"/>
</dbReference>
<organism evidence="10 11">
    <name type="scientific">Candidatus Giovannonibacteria bacterium RIFCSPLOWO2_01_FULL_46_32</name>
    <dbReference type="NCBI Taxonomy" id="1798353"/>
    <lineage>
        <taxon>Bacteria</taxon>
        <taxon>Candidatus Giovannoniibacteriota</taxon>
    </lineage>
</organism>
<dbReference type="EMBL" id="MFIF01000005">
    <property type="protein sequence ID" value="OGF87517.1"/>
    <property type="molecule type" value="Genomic_DNA"/>
</dbReference>
<dbReference type="PANTHER" id="PTHR11727:SF7">
    <property type="entry name" value="DIMETHYLADENOSINE TRANSFERASE-RELATED"/>
    <property type="match status" value="1"/>
</dbReference>
<dbReference type="GO" id="GO:0003723">
    <property type="term" value="F:RNA binding"/>
    <property type="evidence" value="ECO:0007669"/>
    <property type="project" value="UniProtKB-UniRule"/>
</dbReference>
<keyword evidence="3 7" id="KW-0489">Methyltransferase</keyword>
<dbReference type="AlphaFoldDB" id="A0A1F5XI25"/>
<comment type="caution">
    <text evidence="10">The sequence shown here is derived from an EMBL/GenBank/DDBJ whole genome shotgun (WGS) entry which is preliminary data.</text>
</comment>
<gene>
    <name evidence="7" type="primary">rsmA</name>
    <name evidence="7" type="synonym">ksgA</name>
    <name evidence="10" type="ORF">A3B19_02970</name>
</gene>
<evidence type="ECO:0000256" key="8">
    <source>
        <dbReference type="PROSITE-ProRule" id="PRU01026"/>
    </source>
</evidence>
<keyword evidence="1 7" id="KW-0963">Cytoplasm</keyword>
<evidence type="ECO:0000256" key="6">
    <source>
        <dbReference type="ARBA" id="ARBA00022884"/>
    </source>
</evidence>
<dbReference type="InterPro" id="IPR001737">
    <property type="entry name" value="KsgA/Erm"/>
</dbReference>
<proteinExistence type="inferred from homology"/>
<dbReference type="CDD" id="cd02440">
    <property type="entry name" value="AdoMet_MTases"/>
    <property type="match status" value="1"/>
</dbReference>
<accession>A0A1F5XI25</accession>
<protein>
    <recommendedName>
        <fullName evidence="7">Ribosomal RNA small subunit methyltransferase A</fullName>
        <ecNumber evidence="7">2.1.1.182</ecNumber>
    </recommendedName>
    <alternativeName>
        <fullName evidence="7">16S rRNA (adenine(1518)-N(6)/adenine(1519)-N(6))-dimethyltransferase</fullName>
    </alternativeName>
    <alternativeName>
        <fullName evidence="7">16S rRNA dimethyladenosine transferase</fullName>
    </alternativeName>
    <alternativeName>
        <fullName evidence="7">16S rRNA dimethylase</fullName>
    </alternativeName>
    <alternativeName>
        <fullName evidence="7">S-adenosylmethionine-6-N', N'-adenosyl(rRNA) dimethyltransferase</fullName>
    </alternativeName>
</protein>
<dbReference type="InterPro" id="IPR011530">
    <property type="entry name" value="rRNA_adenine_dimethylase"/>
</dbReference>
<dbReference type="EC" id="2.1.1.182" evidence="7"/>
<keyword evidence="4 7" id="KW-0808">Transferase</keyword>
<comment type="subcellular location">
    <subcellularLocation>
        <location evidence="7">Cytoplasm</location>
    </subcellularLocation>
</comment>
<dbReference type="NCBIfam" id="TIGR00755">
    <property type="entry name" value="ksgA"/>
    <property type="match status" value="1"/>
</dbReference>
<dbReference type="SMART" id="SM00650">
    <property type="entry name" value="rADc"/>
    <property type="match status" value="1"/>
</dbReference>
<feature type="domain" description="Ribosomal RNA adenine methylase transferase N-terminal" evidence="9">
    <location>
        <begin position="27"/>
        <end position="200"/>
    </location>
</feature>
<feature type="binding site" evidence="7 8">
    <location>
        <position position="93"/>
    </location>
    <ligand>
        <name>S-adenosyl-L-methionine</name>
        <dbReference type="ChEBI" id="CHEBI:59789"/>
    </ligand>
</feature>
<keyword evidence="2 7" id="KW-0698">rRNA processing</keyword>
<evidence type="ECO:0000313" key="11">
    <source>
        <dbReference type="Proteomes" id="UP000177346"/>
    </source>
</evidence>
<dbReference type="InterPro" id="IPR023165">
    <property type="entry name" value="rRNA_Ade_diMease-like_C"/>
</dbReference>
<evidence type="ECO:0000256" key="2">
    <source>
        <dbReference type="ARBA" id="ARBA00022552"/>
    </source>
</evidence>
<dbReference type="InterPro" id="IPR020598">
    <property type="entry name" value="rRNA_Ade_methylase_Trfase_N"/>
</dbReference>
<comment type="function">
    <text evidence="7">Specifically dimethylates two adjacent adenosines (A1518 and A1519) in the loop of a conserved hairpin near the 3'-end of 16S rRNA in the 30S particle. May play a critical role in biogenesis of 30S subunits.</text>
</comment>
<sequence length="257" mass="29438">MSRKKMRKLSWSKRRRLGQYFLNNKKILEEMARAAELSKKDIVLEVGPGTGSLTEILAARAGKVIATEKDRDLIPVLREKFKDYKNMEIIQGDILAKAVKPPSGGLTAKSYKIVANIPYYITSRFLRLFLSETKFRPKLMVLMVQKEVAERICARPPQMNLLALSVQAYAKPEIIRYVSKNFFSPPPKVDSAIIKITLRRPTSKSERILALAKLAFQQKRKMLRSSIGKKIKLPKNYQNARPENLSLKDWSEILGYN</sequence>
<dbReference type="PROSITE" id="PS51689">
    <property type="entry name" value="SAM_RNA_A_N6_MT"/>
    <property type="match status" value="1"/>
</dbReference>
<evidence type="ECO:0000256" key="1">
    <source>
        <dbReference type="ARBA" id="ARBA00022490"/>
    </source>
</evidence>
<evidence type="ECO:0000256" key="7">
    <source>
        <dbReference type="HAMAP-Rule" id="MF_00607"/>
    </source>
</evidence>
<dbReference type="PANTHER" id="PTHR11727">
    <property type="entry name" value="DIMETHYLADENOSINE TRANSFERASE"/>
    <property type="match status" value="1"/>
</dbReference>
<dbReference type="GO" id="GO:0005829">
    <property type="term" value="C:cytosol"/>
    <property type="evidence" value="ECO:0007669"/>
    <property type="project" value="TreeGrafter"/>
</dbReference>
<evidence type="ECO:0000256" key="5">
    <source>
        <dbReference type="ARBA" id="ARBA00022691"/>
    </source>
</evidence>
<evidence type="ECO:0000256" key="4">
    <source>
        <dbReference type="ARBA" id="ARBA00022679"/>
    </source>
</evidence>
<dbReference type="Gene3D" id="3.40.50.150">
    <property type="entry name" value="Vaccinia Virus protein VP39"/>
    <property type="match status" value="1"/>
</dbReference>
<dbReference type="HAMAP" id="MF_00607">
    <property type="entry name" value="16SrRNA_methyltr_A"/>
    <property type="match status" value="1"/>
</dbReference>